<keyword evidence="2 6" id="KW-0808">Transferase</keyword>
<reference evidence="9 10" key="1">
    <citation type="submission" date="2019-06" db="EMBL/GenBank/DDBJ databases">
        <title>Draft genome of C. phoceense Strain 272.</title>
        <authorList>
            <person name="Pacheco L.G.C."/>
            <person name="Barberis C.M."/>
            <person name="Almuzara M.N."/>
            <person name="Traglia G.M."/>
            <person name="Santos C.S."/>
            <person name="Rocha D.J.P.G."/>
            <person name="Aguiar E.R.G.R."/>
            <person name="Vay C.A."/>
        </authorList>
    </citation>
    <scope>NUCLEOTIDE SEQUENCE [LARGE SCALE GENOMIC DNA]</scope>
    <source>
        <strain evidence="9 10">272</strain>
    </source>
</reference>
<evidence type="ECO:0000256" key="5">
    <source>
        <dbReference type="ARBA" id="ARBA00022840"/>
    </source>
</evidence>
<dbReference type="AlphaFoldDB" id="A0A540R5H9"/>
<keyword evidence="10" id="KW-1185">Reference proteome</keyword>
<keyword evidence="3" id="KW-0547">Nucleotide-binding</keyword>
<dbReference type="GO" id="GO:0005524">
    <property type="term" value="F:ATP binding"/>
    <property type="evidence" value="ECO:0007669"/>
    <property type="project" value="UniProtKB-KW"/>
</dbReference>
<proteinExistence type="inferred from homology"/>
<feature type="domain" description="Carbohydrate kinase PfkB" evidence="8">
    <location>
        <begin position="24"/>
        <end position="307"/>
    </location>
</feature>
<evidence type="ECO:0000256" key="3">
    <source>
        <dbReference type="ARBA" id="ARBA00022741"/>
    </source>
</evidence>
<dbReference type="GO" id="GO:0008443">
    <property type="term" value="F:phosphofructokinase activity"/>
    <property type="evidence" value="ECO:0007669"/>
    <property type="project" value="TreeGrafter"/>
</dbReference>
<dbReference type="Pfam" id="PF00294">
    <property type="entry name" value="PfkB"/>
    <property type="match status" value="1"/>
</dbReference>
<dbReference type="PANTHER" id="PTHR46566:SF5">
    <property type="entry name" value="1-PHOSPHOFRUCTOKINASE"/>
    <property type="match status" value="1"/>
</dbReference>
<organism evidence="9 10">
    <name type="scientific">Corynebacterium phoceense</name>
    <dbReference type="NCBI Taxonomy" id="1686286"/>
    <lineage>
        <taxon>Bacteria</taxon>
        <taxon>Bacillati</taxon>
        <taxon>Actinomycetota</taxon>
        <taxon>Actinomycetes</taxon>
        <taxon>Mycobacteriales</taxon>
        <taxon>Corynebacteriaceae</taxon>
        <taxon>Corynebacterium</taxon>
    </lineage>
</organism>
<dbReference type="RefSeq" id="WP_141629115.1">
    <property type="nucleotide sequence ID" value="NZ_VHIR01000014.1"/>
</dbReference>
<evidence type="ECO:0000256" key="1">
    <source>
        <dbReference type="ARBA" id="ARBA00010688"/>
    </source>
</evidence>
<dbReference type="Proteomes" id="UP000318080">
    <property type="component" value="Unassembled WGS sequence"/>
</dbReference>
<evidence type="ECO:0000256" key="6">
    <source>
        <dbReference type="PIRNR" id="PIRNR000535"/>
    </source>
</evidence>
<dbReference type="NCBIfam" id="TIGR03168">
    <property type="entry name" value="1-PFK"/>
    <property type="match status" value="1"/>
</dbReference>
<feature type="compositionally biased region" description="Polar residues" evidence="7">
    <location>
        <begin position="1"/>
        <end position="13"/>
    </location>
</feature>
<keyword evidence="5" id="KW-0067">ATP-binding</keyword>
<evidence type="ECO:0000313" key="9">
    <source>
        <dbReference type="EMBL" id="TQE42993.1"/>
    </source>
</evidence>
<dbReference type="STRING" id="1686286.GCA_900092335_02052"/>
<gene>
    <name evidence="9" type="ORF">EJK80_09630</name>
</gene>
<feature type="region of interest" description="Disordered" evidence="7">
    <location>
        <begin position="1"/>
        <end position="20"/>
    </location>
</feature>
<name>A0A540R5H9_9CORY</name>
<dbReference type="Gene3D" id="3.40.1190.20">
    <property type="match status" value="1"/>
</dbReference>
<sequence length="320" mass="32728">MIVTLTPNPSVDATQELGGPLEPGAVQRTVAYSHAAGGKGLNVSHAVHLAGAPTLALFPAANSDGFLSLVEDSEVPFENIPMTDLVRTNSTITEPDGRTTKINGLGPTLSEDTQAELVARLSAAAATADWVVLAGSLPRGVDKDWYATLVRAVRAANPNSQIAVDTSDGPMEALGARLDDSAPDLIKPNGLELGQLTGRDGLALERQAEDGDFSGVVEAAREVNARGIPQVLVTLGGAGAVLVTPEGAWIATPPPVEVKSTVGAGDSSLAGYILARSQGKNFADSLAQSVAYGTAAAGLPGTTIPRPEQLNIEETTVSAL</sequence>
<dbReference type="CDD" id="cd01164">
    <property type="entry name" value="FruK_PfkB_like"/>
    <property type="match status" value="1"/>
</dbReference>
<evidence type="ECO:0000256" key="4">
    <source>
        <dbReference type="ARBA" id="ARBA00022777"/>
    </source>
</evidence>
<dbReference type="InterPro" id="IPR017583">
    <property type="entry name" value="Tagatose/fructose_Pkinase"/>
</dbReference>
<dbReference type="EMBL" id="VHIR01000014">
    <property type="protein sequence ID" value="TQE42993.1"/>
    <property type="molecule type" value="Genomic_DNA"/>
</dbReference>
<comment type="similarity">
    <text evidence="1">Belongs to the carbohydrate kinase PfkB family.</text>
</comment>
<dbReference type="GO" id="GO:0005829">
    <property type="term" value="C:cytosol"/>
    <property type="evidence" value="ECO:0007669"/>
    <property type="project" value="TreeGrafter"/>
</dbReference>
<protein>
    <submittedName>
        <fullName evidence="9">1-phosphofructokinase family hexose kinase</fullName>
    </submittedName>
</protein>
<accession>A0A540R5H9</accession>
<evidence type="ECO:0000256" key="7">
    <source>
        <dbReference type="SAM" id="MobiDB-lite"/>
    </source>
</evidence>
<evidence type="ECO:0000256" key="2">
    <source>
        <dbReference type="ARBA" id="ARBA00022679"/>
    </source>
</evidence>
<comment type="caution">
    <text evidence="9">The sequence shown here is derived from an EMBL/GenBank/DDBJ whole genome shotgun (WGS) entry which is preliminary data.</text>
</comment>
<evidence type="ECO:0000313" key="10">
    <source>
        <dbReference type="Proteomes" id="UP000318080"/>
    </source>
</evidence>
<evidence type="ECO:0000259" key="8">
    <source>
        <dbReference type="Pfam" id="PF00294"/>
    </source>
</evidence>
<dbReference type="InterPro" id="IPR011611">
    <property type="entry name" value="PfkB_dom"/>
</dbReference>
<dbReference type="PANTHER" id="PTHR46566">
    <property type="entry name" value="1-PHOSPHOFRUCTOKINASE-RELATED"/>
    <property type="match status" value="1"/>
</dbReference>
<dbReference type="SUPFAM" id="SSF53613">
    <property type="entry name" value="Ribokinase-like"/>
    <property type="match status" value="1"/>
</dbReference>
<dbReference type="InterPro" id="IPR029056">
    <property type="entry name" value="Ribokinase-like"/>
</dbReference>
<keyword evidence="4 9" id="KW-0418">Kinase</keyword>
<dbReference type="PIRSF" id="PIRSF000535">
    <property type="entry name" value="1PFK/6PFK/LacC"/>
    <property type="match status" value="1"/>
</dbReference>
<dbReference type="InterPro" id="IPR002173">
    <property type="entry name" value="Carboh/pur_kinase_PfkB_CS"/>
</dbReference>
<dbReference type="PROSITE" id="PS00584">
    <property type="entry name" value="PFKB_KINASES_2"/>
    <property type="match status" value="1"/>
</dbReference>